<dbReference type="RefSeq" id="XP_030855534.1">
    <property type="nucleotide sequence ID" value="XM_030999674.1"/>
</dbReference>
<evidence type="ECO:0000256" key="1">
    <source>
        <dbReference type="ARBA" id="ARBA00004173"/>
    </source>
</evidence>
<name>A0A7M7T5J8_STRPU</name>
<dbReference type="KEGG" id="spu:115929739"/>
<comment type="subcellular location">
    <subcellularLocation>
        <location evidence="1">Mitochondrion</location>
    </subcellularLocation>
</comment>
<dbReference type="PANTHER" id="PTHR15893">
    <property type="entry name" value="RIBOSOMAL PROTEIN L27"/>
    <property type="match status" value="1"/>
</dbReference>
<organism evidence="10 11">
    <name type="scientific">Strongylocentrotus purpuratus</name>
    <name type="common">Purple sea urchin</name>
    <dbReference type="NCBI Taxonomy" id="7668"/>
    <lineage>
        <taxon>Eukaryota</taxon>
        <taxon>Metazoa</taxon>
        <taxon>Echinodermata</taxon>
        <taxon>Eleutherozoa</taxon>
        <taxon>Echinozoa</taxon>
        <taxon>Echinoidea</taxon>
        <taxon>Euechinoidea</taxon>
        <taxon>Echinacea</taxon>
        <taxon>Camarodonta</taxon>
        <taxon>Echinidea</taxon>
        <taxon>Strongylocentrotidae</taxon>
        <taxon>Strongylocentrotus</taxon>
    </lineage>
</organism>
<evidence type="ECO:0000256" key="4">
    <source>
        <dbReference type="ARBA" id="ARBA00022980"/>
    </source>
</evidence>
<evidence type="ECO:0000256" key="9">
    <source>
        <dbReference type="SAM" id="MobiDB-lite"/>
    </source>
</evidence>
<dbReference type="SUPFAM" id="SSF110324">
    <property type="entry name" value="Ribosomal L27 protein-like"/>
    <property type="match status" value="1"/>
</dbReference>
<dbReference type="FunFam" id="2.40.50.100:FF:000031">
    <property type="entry name" value="39S ribosomal protein L27, mitochondrial"/>
    <property type="match status" value="1"/>
</dbReference>
<keyword evidence="6" id="KW-0687">Ribonucleoprotein</keyword>
<evidence type="ECO:0000256" key="7">
    <source>
        <dbReference type="ARBA" id="ARBA00035267"/>
    </source>
</evidence>
<reference evidence="10" key="2">
    <citation type="submission" date="2021-01" db="UniProtKB">
        <authorList>
            <consortium name="EnsemblMetazoa"/>
        </authorList>
    </citation>
    <scope>IDENTIFICATION</scope>
</reference>
<dbReference type="Gene3D" id="2.40.50.100">
    <property type="match status" value="1"/>
</dbReference>
<accession>A0A7M7T5J8</accession>
<keyword evidence="5" id="KW-0496">Mitochondrion</keyword>
<dbReference type="Pfam" id="PF01016">
    <property type="entry name" value="Ribosomal_L27"/>
    <property type="match status" value="1"/>
</dbReference>
<dbReference type="PRINTS" id="PR00063">
    <property type="entry name" value="RIBOSOMALL27"/>
</dbReference>
<dbReference type="GO" id="GO:0003735">
    <property type="term" value="F:structural constituent of ribosome"/>
    <property type="evidence" value="ECO:0000318"/>
    <property type="project" value="GO_Central"/>
</dbReference>
<evidence type="ECO:0000256" key="5">
    <source>
        <dbReference type="ARBA" id="ARBA00023128"/>
    </source>
</evidence>
<dbReference type="PROSITE" id="PS51257">
    <property type="entry name" value="PROKAR_LIPOPROTEIN"/>
    <property type="match status" value="1"/>
</dbReference>
<protein>
    <recommendedName>
        <fullName evidence="7">Large ribosomal subunit protein bL27m</fullName>
    </recommendedName>
    <alternativeName>
        <fullName evidence="8">39S ribosomal protein L27, mitochondrial</fullName>
    </alternativeName>
</protein>
<evidence type="ECO:0000313" key="11">
    <source>
        <dbReference type="Proteomes" id="UP000007110"/>
    </source>
</evidence>
<dbReference type="EnsemblMetazoa" id="XM_030999674">
    <property type="protein sequence ID" value="XP_030855534"/>
    <property type="gene ID" value="LOC115929739"/>
</dbReference>
<dbReference type="Proteomes" id="UP000007110">
    <property type="component" value="Unassembled WGS sequence"/>
</dbReference>
<dbReference type="OMA" id="RTFVNIR"/>
<feature type="compositionally biased region" description="Basic residues" evidence="9">
    <location>
        <begin position="53"/>
        <end position="62"/>
    </location>
</feature>
<comment type="similarity">
    <text evidence="2">Belongs to the bacterial ribosomal protein bL27 family.</text>
</comment>
<dbReference type="GO" id="GO:0005743">
    <property type="term" value="C:mitochondrial inner membrane"/>
    <property type="evidence" value="ECO:0007669"/>
    <property type="project" value="UniProtKB-ARBA"/>
</dbReference>
<keyword evidence="3" id="KW-0809">Transit peptide</keyword>
<feature type="region of interest" description="Disordered" evidence="9">
    <location>
        <begin position="38"/>
        <end position="62"/>
    </location>
</feature>
<dbReference type="InterPro" id="IPR001684">
    <property type="entry name" value="Ribosomal_bL27"/>
</dbReference>
<keyword evidence="4" id="KW-0689">Ribosomal protein</keyword>
<dbReference type="GO" id="GO:0005762">
    <property type="term" value="C:mitochondrial large ribosomal subunit"/>
    <property type="evidence" value="ECO:0000318"/>
    <property type="project" value="GO_Central"/>
</dbReference>
<dbReference type="GO" id="GO:0006412">
    <property type="term" value="P:translation"/>
    <property type="evidence" value="ECO:0007669"/>
    <property type="project" value="InterPro"/>
</dbReference>
<dbReference type="GeneID" id="115929739"/>
<dbReference type="InParanoid" id="A0A7M7T5J8"/>
<dbReference type="OrthoDB" id="1867012at2759"/>
<sequence>MILPRISWLLGAGKALCNPPQFLNPYLASTTSCIRWASKKASSSKRNTGGRSPGKRLGPKKTHGQYAYENQILVRQKMNFRFYPGQFVKTGRDKTLVAQVAGTIRFSKERWHPNHKTQFGREIAPQMSDEEMERTFVHVIPEKEVGNFTLVEQV</sequence>
<evidence type="ECO:0000256" key="6">
    <source>
        <dbReference type="ARBA" id="ARBA00023274"/>
    </source>
</evidence>
<evidence type="ECO:0000313" key="10">
    <source>
        <dbReference type="EnsemblMetazoa" id="XP_030855534"/>
    </source>
</evidence>
<evidence type="ECO:0000256" key="8">
    <source>
        <dbReference type="ARBA" id="ARBA00076963"/>
    </source>
</evidence>
<keyword evidence="11" id="KW-1185">Reference proteome</keyword>
<evidence type="ECO:0000256" key="2">
    <source>
        <dbReference type="ARBA" id="ARBA00010797"/>
    </source>
</evidence>
<reference evidence="11" key="1">
    <citation type="submission" date="2015-02" db="EMBL/GenBank/DDBJ databases">
        <title>Genome sequencing for Strongylocentrotus purpuratus.</title>
        <authorList>
            <person name="Murali S."/>
            <person name="Liu Y."/>
            <person name="Vee V."/>
            <person name="English A."/>
            <person name="Wang M."/>
            <person name="Skinner E."/>
            <person name="Han Y."/>
            <person name="Muzny D.M."/>
            <person name="Worley K.C."/>
            <person name="Gibbs R.A."/>
        </authorList>
    </citation>
    <scope>NUCLEOTIDE SEQUENCE</scope>
</reference>
<dbReference type="AlphaFoldDB" id="A0A7M7T5J8"/>
<dbReference type="PANTHER" id="PTHR15893:SF0">
    <property type="entry name" value="LARGE RIBOSOMAL SUBUNIT PROTEIN BL27M"/>
    <property type="match status" value="1"/>
</dbReference>
<proteinExistence type="inferred from homology"/>
<evidence type="ECO:0000256" key="3">
    <source>
        <dbReference type="ARBA" id="ARBA00022946"/>
    </source>
</evidence>